<dbReference type="InterPro" id="IPR019823">
    <property type="entry name" value="Mechanosensitive_channel_CS"/>
</dbReference>
<dbReference type="AlphaFoldDB" id="A0A1B2LX35"/>
<dbReference type="NCBIfam" id="TIGR00220">
    <property type="entry name" value="mscL"/>
    <property type="match status" value="1"/>
</dbReference>
<protein>
    <recommendedName>
        <fullName evidence="10">Large-conductance mechanosensitive channel</fullName>
    </recommendedName>
</protein>
<dbReference type="RefSeq" id="WP_067552690.1">
    <property type="nucleotide sequence ID" value="NZ_CP016895.1"/>
</dbReference>
<dbReference type="PANTHER" id="PTHR30266">
    <property type="entry name" value="MECHANOSENSITIVE CHANNEL MSCL"/>
    <property type="match status" value="1"/>
</dbReference>
<dbReference type="InterPro" id="IPR036019">
    <property type="entry name" value="MscL_channel"/>
</dbReference>
<dbReference type="PRINTS" id="PR01264">
    <property type="entry name" value="MECHCHANNEL"/>
</dbReference>
<evidence type="ECO:0000256" key="1">
    <source>
        <dbReference type="ARBA" id="ARBA00004651"/>
    </source>
</evidence>
<dbReference type="InterPro" id="IPR001185">
    <property type="entry name" value="MS_channel"/>
</dbReference>
<evidence type="ECO:0000256" key="5">
    <source>
        <dbReference type="ARBA" id="ARBA00022692"/>
    </source>
</evidence>
<dbReference type="InterPro" id="IPR037673">
    <property type="entry name" value="MSC/AndL"/>
</dbReference>
<feature type="transmembrane region" description="Helical" evidence="10">
    <location>
        <begin position="85"/>
        <end position="106"/>
    </location>
</feature>
<keyword evidence="9 10" id="KW-0407">Ion channel</keyword>
<feature type="transmembrane region" description="Helical" evidence="10">
    <location>
        <begin position="12"/>
        <end position="33"/>
    </location>
</feature>
<evidence type="ECO:0000313" key="11">
    <source>
        <dbReference type="EMBL" id="AOA57508.1"/>
    </source>
</evidence>
<dbReference type="NCBIfam" id="NF010557">
    <property type="entry name" value="PRK13952.1"/>
    <property type="match status" value="1"/>
</dbReference>
<dbReference type="STRING" id="1789224.BFG52_03495"/>
<keyword evidence="7 10" id="KW-0406">Ion transport</keyword>
<dbReference type="GO" id="GO:0008381">
    <property type="term" value="F:mechanosensitive monoatomic ion channel activity"/>
    <property type="evidence" value="ECO:0007669"/>
    <property type="project" value="UniProtKB-UniRule"/>
</dbReference>
<evidence type="ECO:0000256" key="2">
    <source>
        <dbReference type="ARBA" id="ARBA00007254"/>
    </source>
</evidence>
<keyword evidence="10" id="KW-0997">Cell inner membrane</keyword>
<comment type="subunit">
    <text evidence="10">Homopentamer.</text>
</comment>
<dbReference type="PROSITE" id="PS01327">
    <property type="entry name" value="MSCL"/>
    <property type="match status" value="1"/>
</dbReference>
<dbReference type="HAMAP" id="MF_00115">
    <property type="entry name" value="MscL"/>
    <property type="match status" value="1"/>
</dbReference>
<proteinExistence type="inferred from homology"/>
<reference evidence="11 12" key="1">
    <citation type="submission" date="2016-08" db="EMBL/GenBank/DDBJ databases">
        <authorList>
            <person name="Seilhamer J.J."/>
        </authorList>
    </citation>
    <scope>NUCLEOTIDE SEQUENCE [LARGE SCALE GENOMIC DNA]</scope>
    <source>
        <strain evidence="11 12">BRTC-1</strain>
    </source>
</reference>
<evidence type="ECO:0000256" key="7">
    <source>
        <dbReference type="ARBA" id="ARBA00023065"/>
    </source>
</evidence>
<keyword evidence="4 10" id="KW-1003">Cell membrane</keyword>
<dbReference type="GO" id="GO:0005886">
    <property type="term" value="C:plasma membrane"/>
    <property type="evidence" value="ECO:0007669"/>
    <property type="project" value="UniProtKB-SubCell"/>
</dbReference>
<name>A0A1B2LX35_9GAMM</name>
<accession>A0A1B2LX35</accession>
<evidence type="ECO:0000313" key="12">
    <source>
        <dbReference type="Proteomes" id="UP000093391"/>
    </source>
</evidence>
<dbReference type="KEGG" id="ala:BFG52_03495"/>
<dbReference type="Pfam" id="PF01741">
    <property type="entry name" value="MscL"/>
    <property type="match status" value="1"/>
</dbReference>
<dbReference type="NCBIfam" id="NF001843">
    <property type="entry name" value="PRK00567.1-4"/>
    <property type="match status" value="1"/>
</dbReference>
<dbReference type="Gene3D" id="1.10.1200.120">
    <property type="entry name" value="Large-conductance mechanosensitive channel, MscL, domain 1"/>
    <property type="match status" value="1"/>
</dbReference>
<comment type="similarity">
    <text evidence="2 10">Belongs to the MscL family.</text>
</comment>
<evidence type="ECO:0000256" key="6">
    <source>
        <dbReference type="ARBA" id="ARBA00022989"/>
    </source>
</evidence>
<evidence type="ECO:0000256" key="10">
    <source>
        <dbReference type="HAMAP-Rule" id="MF_00115"/>
    </source>
</evidence>
<keyword evidence="8 10" id="KW-0472">Membrane</keyword>
<evidence type="ECO:0000256" key="9">
    <source>
        <dbReference type="ARBA" id="ARBA00023303"/>
    </source>
</evidence>
<comment type="subcellular location">
    <subcellularLocation>
        <location evidence="10">Cell inner membrane</location>
        <topology evidence="10">Multi-pass membrane protein</topology>
    </subcellularLocation>
    <subcellularLocation>
        <location evidence="1">Cell membrane</location>
        <topology evidence="1">Multi-pass membrane protein</topology>
    </subcellularLocation>
</comment>
<gene>
    <name evidence="10" type="primary">mscL</name>
    <name evidence="11" type="ORF">BFG52_03495</name>
</gene>
<dbReference type="Proteomes" id="UP000093391">
    <property type="component" value="Chromosome"/>
</dbReference>
<keyword evidence="12" id="KW-1185">Reference proteome</keyword>
<evidence type="ECO:0000256" key="8">
    <source>
        <dbReference type="ARBA" id="ARBA00023136"/>
    </source>
</evidence>
<organism evidence="11 12">
    <name type="scientific">Acinetobacter larvae</name>
    <dbReference type="NCBI Taxonomy" id="1789224"/>
    <lineage>
        <taxon>Bacteria</taxon>
        <taxon>Pseudomonadati</taxon>
        <taxon>Pseudomonadota</taxon>
        <taxon>Gammaproteobacteria</taxon>
        <taxon>Moraxellales</taxon>
        <taxon>Moraxellaceae</taxon>
        <taxon>Acinetobacter</taxon>
    </lineage>
</organism>
<keyword evidence="5 10" id="KW-0812">Transmembrane</keyword>
<dbReference type="EMBL" id="CP016895">
    <property type="protein sequence ID" value="AOA57508.1"/>
    <property type="molecule type" value="Genomic_DNA"/>
</dbReference>
<evidence type="ECO:0000256" key="4">
    <source>
        <dbReference type="ARBA" id="ARBA00022475"/>
    </source>
</evidence>
<dbReference type="PANTHER" id="PTHR30266:SF2">
    <property type="entry name" value="LARGE-CONDUCTANCE MECHANOSENSITIVE CHANNEL"/>
    <property type="match status" value="1"/>
</dbReference>
<keyword evidence="3 10" id="KW-0813">Transport</keyword>
<evidence type="ECO:0000256" key="3">
    <source>
        <dbReference type="ARBA" id="ARBA00022448"/>
    </source>
</evidence>
<dbReference type="OrthoDB" id="9810350at2"/>
<comment type="function">
    <text evidence="10">Channel that opens in response to stretch forces in the membrane lipid bilayer. May participate in the regulation of osmotic pressure changes within the cell.</text>
</comment>
<sequence>MSIMQEFREFAVKGNMIDLAVGVIIGGAFGKIVDSLVKDLIMPLITLITGGGVDFSQKFIVLGDNPNQLQSLDELTKAGINVLTYGNFITILINFLILAWVVFLMVKLLNRMRRTQEAQPAEPAATPEDIALLREIRDELKKRPEH</sequence>
<keyword evidence="6 10" id="KW-1133">Transmembrane helix</keyword>
<dbReference type="SUPFAM" id="SSF81330">
    <property type="entry name" value="Gated mechanosensitive channel"/>
    <property type="match status" value="1"/>
</dbReference>